<feature type="domain" description="SGNH hydrolase-type esterase" evidence="2">
    <location>
        <begin position="127"/>
        <end position="319"/>
    </location>
</feature>
<dbReference type="EMBL" id="CAUYUJ010015526">
    <property type="protein sequence ID" value="CAK0855153.1"/>
    <property type="molecule type" value="Genomic_DNA"/>
</dbReference>
<dbReference type="InterPro" id="IPR013830">
    <property type="entry name" value="SGNH_hydro"/>
</dbReference>
<accession>A0ABN9U7Q4</accession>
<dbReference type="PANTHER" id="PTHR34407:SF1">
    <property type="entry name" value="SGNH HYDROLASE-TYPE ESTERASE DOMAIN-CONTAINING PROTEIN"/>
    <property type="match status" value="1"/>
</dbReference>
<dbReference type="Proteomes" id="UP001189429">
    <property type="component" value="Unassembled WGS sequence"/>
</dbReference>
<comment type="caution">
    <text evidence="3">The sequence shown here is derived from an EMBL/GenBank/DDBJ whole genome shotgun (WGS) entry which is preliminary data.</text>
</comment>
<keyword evidence="4" id="KW-1185">Reference proteome</keyword>
<protein>
    <recommendedName>
        <fullName evidence="2">SGNH hydrolase-type esterase domain-containing protein</fullName>
    </recommendedName>
</protein>
<reference evidence="3" key="1">
    <citation type="submission" date="2023-10" db="EMBL/GenBank/DDBJ databases">
        <authorList>
            <person name="Chen Y."/>
            <person name="Shah S."/>
            <person name="Dougan E. K."/>
            <person name="Thang M."/>
            <person name="Chan C."/>
        </authorList>
    </citation>
    <scope>NUCLEOTIDE SEQUENCE [LARGE SCALE GENOMIC DNA]</scope>
</reference>
<dbReference type="SUPFAM" id="SSF52266">
    <property type="entry name" value="SGNH hydrolase"/>
    <property type="match status" value="1"/>
</dbReference>
<evidence type="ECO:0000259" key="2">
    <source>
        <dbReference type="Pfam" id="PF13472"/>
    </source>
</evidence>
<proteinExistence type="predicted"/>
<feature type="compositionally biased region" description="Basic and acidic residues" evidence="1">
    <location>
        <begin position="45"/>
        <end position="55"/>
    </location>
</feature>
<evidence type="ECO:0000256" key="1">
    <source>
        <dbReference type="SAM" id="MobiDB-lite"/>
    </source>
</evidence>
<sequence length="557" mass="61220">MLADLRGLLRMLRRSGQHIMPGVDQCCSRPPSRRMAGGTPPVSEARGRDAARPDGGEGRCAAASCVAARLGLACVPPRYHDDFPQELERAYPLPADIIWEGVQPGNVSRMGAFLDKLARGAAARVLVIGGSFTMGSGCQDDLGREKQDCSWVARLRRWLQAAFPRSSVVFYDESRAGQPIGMFLSGLGALFRSRFLPEEPPDIVFIDTMANDGAWAQVGLASITRNVSEYGSVAFEQAVIALRTLAPHAQIILLQDGCRPCLAAGDMQMKEARHYNIPTANYGLLVSRYNRDEAGADRLWPNSDWDEDAWVTEEDRLHPVWLNFYPRVTVKKRNFGYPFQHPPWPVHQYLADLVALVVLDGLERACAQGRHGASIVESFPEPGPGATFWPQGALGAIANCIHPLTHYSAEDARAEGAPTVQSGNWRLFEDVPGKPGWIASEEDSVILFPILLGGGGSAALTISWLASYEGVGDAEARIYSASNWSDTSKVALLNGFTPNFSQAQTGFWGIDDREALIKNTWVQSNVRNQEFVLEVRTSRRRRLWNATKVKILEVTSC</sequence>
<feature type="region of interest" description="Disordered" evidence="1">
    <location>
        <begin position="21"/>
        <end position="55"/>
    </location>
</feature>
<evidence type="ECO:0000313" key="3">
    <source>
        <dbReference type="EMBL" id="CAK0855153.1"/>
    </source>
</evidence>
<dbReference type="CDD" id="cd00229">
    <property type="entry name" value="SGNH_hydrolase"/>
    <property type="match status" value="1"/>
</dbReference>
<gene>
    <name evidence="3" type="ORF">PCOR1329_LOCUS45976</name>
</gene>
<dbReference type="Gene3D" id="3.40.50.1110">
    <property type="entry name" value="SGNH hydrolase"/>
    <property type="match status" value="1"/>
</dbReference>
<dbReference type="PANTHER" id="PTHR34407">
    <property type="entry name" value="EXPRESSED PROTEIN"/>
    <property type="match status" value="1"/>
</dbReference>
<name>A0ABN9U7Q4_9DINO</name>
<dbReference type="Pfam" id="PF13472">
    <property type="entry name" value="Lipase_GDSL_2"/>
    <property type="match status" value="1"/>
</dbReference>
<evidence type="ECO:0000313" key="4">
    <source>
        <dbReference type="Proteomes" id="UP001189429"/>
    </source>
</evidence>
<dbReference type="InterPro" id="IPR036514">
    <property type="entry name" value="SGNH_hydro_sf"/>
</dbReference>
<organism evidence="3 4">
    <name type="scientific">Prorocentrum cordatum</name>
    <dbReference type="NCBI Taxonomy" id="2364126"/>
    <lineage>
        <taxon>Eukaryota</taxon>
        <taxon>Sar</taxon>
        <taxon>Alveolata</taxon>
        <taxon>Dinophyceae</taxon>
        <taxon>Prorocentrales</taxon>
        <taxon>Prorocentraceae</taxon>
        <taxon>Prorocentrum</taxon>
    </lineage>
</organism>